<gene>
    <name evidence="1" type="ORF">SIRAN403</name>
</gene>
<dbReference type="EMBL" id="LK022848">
    <property type="protein sequence ID" value="CDR01573.1"/>
    <property type="molecule type" value="Genomic_DNA"/>
</dbReference>
<dbReference type="HOGENOM" id="CLU_3430897_0_0_11"/>
<protein>
    <submittedName>
        <fullName evidence="1">Uncharacterized protein</fullName>
    </submittedName>
</protein>
<accession>A0A060ZBN5</accession>
<sequence length="18" mass="2148">MGEYTLFMNATVMERRVV</sequence>
<name>A0A060ZBN5_9ACTN</name>
<reference evidence="1" key="1">
    <citation type="submission" date="2014-05" db="EMBL/GenBank/DDBJ databases">
        <authorList>
            <person name="Horn Fabian"/>
        </authorList>
    </citation>
    <scope>NUCLEOTIDE SEQUENCE</scope>
</reference>
<organism evidence="1">
    <name type="scientific">Streptomyces iranensis</name>
    <dbReference type="NCBI Taxonomy" id="576784"/>
    <lineage>
        <taxon>Bacteria</taxon>
        <taxon>Bacillati</taxon>
        <taxon>Actinomycetota</taxon>
        <taxon>Actinomycetes</taxon>
        <taxon>Kitasatosporales</taxon>
        <taxon>Streptomycetaceae</taxon>
        <taxon>Streptomyces</taxon>
        <taxon>Streptomyces violaceusniger group</taxon>
    </lineage>
</organism>
<evidence type="ECO:0000313" key="1">
    <source>
        <dbReference type="EMBL" id="CDR01573.1"/>
    </source>
</evidence>
<dbReference type="AlphaFoldDB" id="A0A060ZBN5"/>
<proteinExistence type="predicted"/>